<evidence type="ECO:0000256" key="1">
    <source>
        <dbReference type="SAM" id="SignalP"/>
    </source>
</evidence>
<feature type="chain" id="PRO_5016946690" description="Arylsulfatase" evidence="1">
    <location>
        <begin position="29"/>
        <end position="103"/>
    </location>
</feature>
<organism evidence="2 3">
    <name type="scientific">Salmonella diarizonae</name>
    <dbReference type="NCBI Taxonomy" id="59204"/>
    <lineage>
        <taxon>Bacteria</taxon>
        <taxon>Pseudomonadati</taxon>
        <taxon>Pseudomonadota</taxon>
        <taxon>Gammaproteobacteria</taxon>
        <taxon>Enterobacterales</taxon>
        <taxon>Enterobacteriaceae</taxon>
        <taxon>Salmonella</taxon>
    </lineage>
</organism>
<evidence type="ECO:0008006" key="4">
    <source>
        <dbReference type="Google" id="ProtNLM"/>
    </source>
</evidence>
<dbReference type="AlphaFoldDB" id="A0A379TZK9"/>
<dbReference type="Proteomes" id="UP000254633">
    <property type="component" value="Unassembled WGS sequence"/>
</dbReference>
<name>A0A379TZK9_SALDZ</name>
<evidence type="ECO:0000313" key="3">
    <source>
        <dbReference type="Proteomes" id="UP000254633"/>
    </source>
</evidence>
<proteinExistence type="predicted"/>
<dbReference type="EMBL" id="UGXH01000003">
    <property type="protein sequence ID" value="SUG56021.1"/>
    <property type="molecule type" value="Genomic_DNA"/>
</dbReference>
<sequence length="103" mass="11239">MKLSAGRKTLLAGLIAMVCSTIASNVLAAPTSVVSGNEKPNVLLVIMDDLGTGQLDFTLNNLDKKVLSQRSVPVRYQGDLDKMIDAHNGRCLMWRNWHKTGSK</sequence>
<evidence type="ECO:0000313" key="2">
    <source>
        <dbReference type="EMBL" id="SUG56021.1"/>
    </source>
</evidence>
<protein>
    <recommendedName>
        <fullName evidence="4">Arylsulfatase</fullName>
    </recommendedName>
</protein>
<gene>
    <name evidence="2" type="ORF">NCTC10060_03179</name>
</gene>
<feature type="signal peptide" evidence="1">
    <location>
        <begin position="1"/>
        <end position="28"/>
    </location>
</feature>
<accession>A0A379TZK9</accession>
<keyword evidence="1" id="KW-0732">Signal</keyword>
<reference evidence="2 3" key="1">
    <citation type="submission" date="2018-06" db="EMBL/GenBank/DDBJ databases">
        <authorList>
            <consortium name="Pathogen Informatics"/>
            <person name="Doyle S."/>
        </authorList>
    </citation>
    <scope>NUCLEOTIDE SEQUENCE [LARGE SCALE GENOMIC DNA]</scope>
    <source>
        <strain evidence="2 3">NCTC10060</strain>
    </source>
</reference>